<evidence type="ECO:0000313" key="2">
    <source>
        <dbReference type="Proteomes" id="UP000663844"/>
    </source>
</evidence>
<dbReference type="AlphaFoldDB" id="A0A818SJ46"/>
<accession>A0A818SJ46</accession>
<sequence length="499" mass="59164">MTRSSRYCLQRTSLDVKYQFSQLHSLHLVNIPDWAKVISNMNLKSLSVFFDEDHKYYCEEGFIPQTVTRFSTNMLFDADKFHMDLIDLDICIPSMVRLFEIIERTPNLQRLSATFVDNWFDPFDLENYPYSDLEMIATKLRPLINLKYLSFSTKHSIGPKTNERLPFDQIQLFIDQCYLKTTILKKVNLKLHYFVFNEDLWSTIVRYKNTFDRFHFYGLFIVNDKTSIIKIIPSHNNHFDYHIEECDPLHSQTCFVHIYSLPFVFDTLHGFISCSELSSRSSFLSVRYLYSTRAVLARPISFELLTTRMPNLIFIDCDFSFYHECNTKISQLIFDQGIFNYVSFFRFMSYCSSKRCVCFTQLPQLLDRMPRLQCLITFDDPPEYAWHPLPPIQRLDFRRCDFTSFHNLSEHAPHLSTLFVYYTISSVRELSDILSSLYMRIPSLKLVSIKVSRTYCSNGSYYEEIAKQALVQVQNMNKRLRHLTLKCDYGVAEFFLRNM</sequence>
<proteinExistence type="predicted"/>
<comment type="caution">
    <text evidence="1">The sequence shown here is derived from an EMBL/GenBank/DDBJ whole genome shotgun (WGS) entry which is preliminary data.</text>
</comment>
<reference evidence="1" key="1">
    <citation type="submission" date="2021-02" db="EMBL/GenBank/DDBJ databases">
        <authorList>
            <person name="Nowell W R."/>
        </authorList>
    </citation>
    <scope>NUCLEOTIDE SEQUENCE</scope>
</reference>
<gene>
    <name evidence="1" type="ORF">OXD698_LOCUS10280</name>
</gene>
<organism evidence="1 2">
    <name type="scientific">Adineta steineri</name>
    <dbReference type="NCBI Taxonomy" id="433720"/>
    <lineage>
        <taxon>Eukaryota</taxon>
        <taxon>Metazoa</taxon>
        <taxon>Spiralia</taxon>
        <taxon>Gnathifera</taxon>
        <taxon>Rotifera</taxon>
        <taxon>Eurotatoria</taxon>
        <taxon>Bdelloidea</taxon>
        <taxon>Adinetida</taxon>
        <taxon>Adinetidae</taxon>
        <taxon>Adineta</taxon>
    </lineage>
</organism>
<evidence type="ECO:0000313" key="1">
    <source>
        <dbReference type="EMBL" id="CAF3671463.1"/>
    </source>
</evidence>
<dbReference type="EMBL" id="CAJOAZ010000542">
    <property type="protein sequence ID" value="CAF3671463.1"/>
    <property type="molecule type" value="Genomic_DNA"/>
</dbReference>
<name>A0A818SJ46_9BILA</name>
<protein>
    <submittedName>
        <fullName evidence="1">Uncharacterized protein</fullName>
    </submittedName>
</protein>
<dbReference type="Proteomes" id="UP000663844">
    <property type="component" value="Unassembled WGS sequence"/>
</dbReference>